<dbReference type="GO" id="GO:0005737">
    <property type="term" value="C:cytoplasm"/>
    <property type="evidence" value="ECO:0007669"/>
    <property type="project" value="TreeGrafter"/>
</dbReference>
<evidence type="ECO:0000256" key="7">
    <source>
        <dbReference type="ARBA" id="ARBA00049535"/>
    </source>
</evidence>
<dbReference type="AlphaFoldDB" id="A0A2M7EB98"/>
<keyword evidence="6" id="KW-0067">ATP-binding</keyword>
<dbReference type="SMART" id="SM01400">
    <property type="entry name" value="Pribosyltran_N"/>
    <property type="match status" value="1"/>
</dbReference>
<dbReference type="PANTHER" id="PTHR10210">
    <property type="entry name" value="RIBOSE-PHOSPHATE DIPHOSPHOKINASE FAMILY MEMBER"/>
    <property type="match status" value="1"/>
</dbReference>
<accession>A0A2M7EB98</accession>
<evidence type="ECO:0000313" key="12">
    <source>
        <dbReference type="Proteomes" id="UP000230766"/>
    </source>
</evidence>
<gene>
    <name evidence="11" type="ORF">COS09_01865</name>
</gene>
<dbReference type="GO" id="GO:0016301">
    <property type="term" value="F:kinase activity"/>
    <property type="evidence" value="ECO:0007669"/>
    <property type="project" value="UniProtKB-KW"/>
</dbReference>
<comment type="catalytic activity">
    <reaction evidence="7">
        <text>D-ribose 5-phosphate + ATP = 5-phospho-alpha-D-ribose 1-diphosphate + AMP + H(+)</text>
        <dbReference type="Rhea" id="RHEA:15609"/>
        <dbReference type="ChEBI" id="CHEBI:15378"/>
        <dbReference type="ChEBI" id="CHEBI:30616"/>
        <dbReference type="ChEBI" id="CHEBI:58017"/>
        <dbReference type="ChEBI" id="CHEBI:78346"/>
        <dbReference type="ChEBI" id="CHEBI:456215"/>
        <dbReference type="EC" id="2.7.6.1"/>
    </reaction>
</comment>
<evidence type="ECO:0000256" key="8">
    <source>
        <dbReference type="RuleBase" id="RU004324"/>
    </source>
</evidence>
<dbReference type="CDD" id="cd06223">
    <property type="entry name" value="PRTases_typeI"/>
    <property type="match status" value="1"/>
</dbReference>
<feature type="domain" description="Phosphoribosyltransferase" evidence="9">
    <location>
        <begin position="198"/>
        <end position="248"/>
    </location>
</feature>
<dbReference type="NCBIfam" id="TIGR01251">
    <property type="entry name" value="ribP_PPkin"/>
    <property type="match status" value="1"/>
</dbReference>
<name>A0A2M7EB98_9BACT</name>
<dbReference type="Pfam" id="PF13793">
    <property type="entry name" value="Pribosyltran_N"/>
    <property type="match status" value="1"/>
</dbReference>
<keyword evidence="2" id="KW-0808">Transferase</keyword>
<dbReference type="InterPro" id="IPR000836">
    <property type="entry name" value="PRTase_dom"/>
</dbReference>
<dbReference type="EMBL" id="PETJ01000051">
    <property type="protein sequence ID" value="PIV65003.1"/>
    <property type="molecule type" value="Genomic_DNA"/>
</dbReference>
<evidence type="ECO:0000256" key="1">
    <source>
        <dbReference type="ARBA" id="ARBA00013247"/>
    </source>
</evidence>
<evidence type="ECO:0000259" key="10">
    <source>
        <dbReference type="Pfam" id="PF13793"/>
    </source>
</evidence>
<protein>
    <recommendedName>
        <fullName evidence="1">ribose-phosphate diphosphokinase</fullName>
        <ecNumber evidence="1">2.7.6.1</ecNumber>
    </recommendedName>
</protein>
<dbReference type="Gene3D" id="3.40.50.2020">
    <property type="match status" value="2"/>
</dbReference>
<proteinExistence type="inferred from homology"/>
<evidence type="ECO:0000256" key="3">
    <source>
        <dbReference type="ARBA" id="ARBA00022727"/>
    </source>
</evidence>
<evidence type="ECO:0000259" key="9">
    <source>
        <dbReference type="Pfam" id="PF00156"/>
    </source>
</evidence>
<comment type="caution">
    <text evidence="11">The sequence shown here is derived from an EMBL/GenBank/DDBJ whole genome shotgun (WGS) entry which is preliminary data.</text>
</comment>
<dbReference type="InterPro" id="IPR029057">
    <property type="entry name" value="PRTase-like"/>
</dbReference>
<feature type="domain" description="Ribose-phosphate pyrophosphokinase N-terminal" evidence="10">
    <location>
        <begin position="9"/>
        <end position="106"/>
    </location>
</feature>
<dbReference type="GO" id="GO:0000287">
    <property type="term" value="F:magnesium ion binding"/>
    <property type="evidence" value="ECO:0007669"/>
    <property type="project" value="InterPro"/>
</dbReference>
<organism evidence="11 12">
    <name type="scientific">Candidatus Nealsonbacteria bacterium CG01_land_8_20_14_3_00_12</name>
    <dbReference type="NCBI Taxonomy" id="1974697"/>
    <lineage>
        <taxon>Bacteria</taxon>
        <taxon>Candidatus Nealsoniibacteriota</taxon>
    </lineage>
</organism>
<reference evidence="12" key="1">
    <citation type="submission" date="2017-09" db="EMBL/GenBank/DDBJ databases">
        <title>Depth-based differentiation of microbial function through sediment-hosted aquifers and enrichment of novel symbionts in the deep terrestrial subsurface.</title>
        <authorList>
            <person name="Probst A.J."/>
            <person name="Ladd B."/>
            <person name="Jarett J.K."/>
            <person name="Geller-Mcgrath D.E."/>
            <person name="Sieber C.M.K."/>
            <person name="Emerson J.B."/>
            <person name="Anantharaman K."/>
            <person name="Thomas B.C."/>
            <person name="Malmstrom R."/>
            <person name="Stieglmeier M."/>
            <person name="Klingl A."/>
            <person name="Woyke T."/>
            <person name="Ryan C.M."/>
            <person name="Banfield J.F."/>
        </authorList>
    </citation>
    <scope>NUCLEOTIDE SEQUENCE [LARGE SCALE GENOMIC DNA]</scope>
</reference>
<dbReference type="PANTHER" id="PTHR10210:SF32">
    <property type="entry name" value="RIBOSE-PHOSPHATE PYROPHOSPHOKINASE 2"/>
    <property type="match status" value="1"/>
</dbReference>
<dbReference type="InterPro" id="IPR029099">
    <property type="entry name" value="Pribosyltran_N"/>
</dbReference>
<keyword evidence="5" id="KW-0418">Kinase</keyword>
<dbReference type="Pfam" id="PF00156">
    <property type="entry name" value="Pribosyltran"/>
    <property type="match status" value="1"/>
</dbReference>
<evidence type="ECO:0000256" key="4">
    <source>
        <dbReference type="ARBA" id="ARBA00022741"/>
    </source>
</evidence>
<dbReference type="EC" id="2.7.6.1" evidence="1"/>
<evidence type="ECO:0000256" key="2">
    <source>
        <dbReference type="ARBA" id="ARBA00022679"/>
    </source>
</evidence>
<evidence type="ECO:0000256" key="5">
    <source>
        <dbReference type="ARBA" id="ARBA00022777"/>
    </source>
</evidence>
<keyword evidence="3 8" id="KW-0545">Nucleotide biosynthesis</keyword>
<dbReference type="GO" id="GO:0004749">
    <property type="term" value="F:ribose phosphate diphosphokinase activity"/>
    <property type="evidence" value="ECO:0007669"/>
    <property type="project" value="UniProtKB-EC"/>
</dbReference>
<dbReference type="SUPFAM" id="SSF53271">
    <property type="entry name" value="PRTase-like"/>
    <property type="match status" value="1"/>
</dbReference>
<comment type="similarity">
    <text evidence="8">Belongs to the ribose-phosphate pyrophosphokinase family.</text>
</comment>
<sequence>MRNFLIPTSSVEYLAKSILRKTEAFEIVFLDLNRDRKRYFPNGEIYIRILKANKLRGKRVIVLHSGAPRPNEGLVELELILQILKNYKVKPEVFFTYFPYGMQDKIFGGGEINVAENLVEKLVNYYKVRKIYVIDPHFGGRKWVKKYPIVSISAVPLLIKKVKDDFAGNILFLSPDKGGQRRTKISGFKKERRNSFSVKIFSPKINLKGKIVAVIDDMVKTGGTLLKFYEVAKKEGAKKIIALVTHGVIPSGVSKIKKKYSKLYLTNTISQKEADIDITNLIFKTTSKI</sequence>
<dbReference type="GO" id="GO:0006164">
    <property type="term" value="P:purine nucleotide biosynthetic process"/>
    <property type="evidence" value="ECO:0007669"/>
    <property type="project" value="TreeGrafter"/>
</dbReference>
<dbReference type="Proteomes" id="UP000230766">
    <property type="component" value="Unassembled WGS sequence"/>
</dbReference>
<dbReference type="GO" id="GO:0002189">
    <property type="term" value="C:ribose phosphate diphosphokinase complex"/>
    <property type="evidence" value="ECO:0007669"/>
    <property type="project" value="TreeGrafter"/>
</dbReference>
<evidence type="ECO:0000256" key="6">
    <source>
        <dbReference type="ARBA" id="ARBA00022840"/>
    </source>
</evidence>
<dbReference type="InterPro" id="IPR005946">
    <property type="entry name" value="Rib-P_diPkinase"/>
</dbReference>
<dbReference type="GO" id="GO:0005524">
    <property type="term" value="F:ATP binding"/>
    <property type="evidence" value="ECO:0007669"/>
    <property type="project" value="UniProtKB-KW"/>
</dbReference>
<keyword evidence="4" id="KW-0547">Nucleotide-binding</keyword>
<evidence type="ECO:0000313" key="11">
    <source>
        <dbReference type="EMBL" id="PIV65003.1"/>
    </source>
</evidence>
<dbReference type="GO" id="GO:0006015">
    <property type="term" value="P:5-phosphoribose 1-diphosphate biosynthetic process"/>
    <property type="evidence" value="ECO:0007669"/>
    <property type="project" value="TreeGrafter"/>
</dbReference>